<evidence type="ECO:0000313" key="1">
    <source>
        <dbReference type="EMBL" id="KAG0536742.1"/>
    </source>
</evidence>
<comment type="caution">
    <text evidence="1">The sequence shown here is derived from an EMBL/GenBank/DDBJ whole genome shotgun (WGS) entry which is preliminary data.</text>
</comment>
<organism evidence="1 2">
    <name type="scientific">Sorghum bicolor</name>
    <name type="common">Sorghum</name>
    <name type="synonym">Sorghum vulgare</name>
    <dbReference type="NCBI Taxonomy" id="4558"/>
    <lineage>
        <taxon>Eukaryota</taxon>
        <taxon>Viridiplantae</taxon>
        <taxon>Streptophyta</taxon>
        <taxon>Embryophyta</taxon>
        <taxon>Tracheophyta</taxon>
        <taxon>Spermatophyta</taxon>
        <taxon>Magnoliopsida</taxon>
        <taxon>Liliopsida</taxon>
        <taxon>Poales</taxon>
        <taxon>Poaceae</taxon>
        <taxon>PACMAD clade</taxon>
        <taxon>Panicoideae</taxon>
        <taxon>Andropogonodae</taxon>
        <taxon>Andropogoneae</taxon>
        <taxon>Sorghinae</taxon>
        <taxon>Sorghum</taxon>
    </lineage>
</organism>
<reference evidence="1" key="2">
    <citation type="submission" date="2020-10" db="EMBL/GenBank/DDBJ databases">
        <authorList>
            <person name="Cooper E.A."/>
            <person name="Brenton Z.W."/>
            <person name="Flinn B.S."/>
            <person name="Jenkins J."/>
            <person name="Shu S."/>
            <person name="Flowers D."/>
            <person name="Luo F."/>
            <person name="Wang Y."/>
            <person name="Xia P."/>
            <person name="Barry K."/>
            <person name="Daum C."/>
            <person name="Lipzen A."/>
            <person name="Yoshinaga Y."/>
            <person name="Schmutz J."/>
            <person name="Saski C."/>
            <person name="Vermerris W."/>
            <person name="Kresovich S."/>
        </authorList>
    </citation>
    <scope>NUCLEOTIDE SEQUENCE</scope>
</reference>
<sequence>MAINQVLGPPNDGTRTIFQTVSLIWFLYRHRSFYSFRYKLCRCSSDYPQSTRGNQILEGPSMEGGEMLRNEVGTMSRRPTMKRAWARRVSNGA</sequence>
<accession>A0A921ULM4</accession>
<protein>
    <submittedName>
        <fullName evidence="1">Uncharacterized protein</fullName>
    </submittedName>
</protein>
<name>A0A921ULM4_SORBI</name>
<evidence type="ECO:0000313" key="2">
    <source>
        <dbReference type="Proteomes" id="UP000807115"/>
    </source>
</evidence>
<dbReference type="EMBL" id="CM027682">
    <property type="protein sequence ID" value="KAG0536742.1"/>
    <property type="molecule type" value="Genomic_DNA"/>
</dbReference>
<gene>
    <name evidence="1" type="ORF">BDA96_03G089900</name>
</gene>
<reference evidence="1" key="1">
    <citation type="journal article" date="2019" name="BMC Genomics">
        <title>A new reference genome for Sorghum bicolor reveals high levels of sequence similarity between sweet and grain genotypes: implications for the genetics of sugar metabolism.</title>
        <authorList>
            <person name="Cooper E.A."/>
            <person name="Brenton Z.W."/>
            <person name="Flinn B.S."/>
            <person name="Jenkins J."/>
            <person name="Shu S."/>
            <person name="Flowers D."/>
            <person name="Luo F."/>
            <person name="Wang Y."/>
            <person name="Xia P."/>
            <person name="Barry K."/>
            <person name="Daum C."/>
            <person name="Lipzen A."/>
            <person name="Yoshinaga Y."/>
            <person name="Schmutz J."/>
            <person name="Saski C."/>
            <person name="Vermerris W."/>
            <person name="Kresovich S."/>
        </authorList>
    </citation>
    <scope>NUCLEOTIDE SEQUENCE</scope>
</reference>
<proteinExistence type="predicted"/>
<dbReference type="AlphaFoldDB" id="A0A921ULM4"/>
<dbReference type="Proteomes" id="UP000807115">
    <property type="component" value="Chromosome 3"/>
</dbReference>